<proteinExistence type="predicted"/>
<name>A0AAX6MIR5_9PEZI</name>
<evidence type="ECO:0000313" key="5">
    <source>
        <dbReference type="Proteomes" id="UP001369815"/>
    </source>
</evidence>
<keyword evidence="5" id="KW-1185">Reference proteome</keyword>
<keyword evidence="1" id="KW-0812">Transmembrane</keyword>
<dbReference type="InterPro" id="IPR057688">
    <property type="entry name" value="DUF7928"/>
</dbReference>
<protein>
    <recommendedName>
        <fullName evidence="6">Glycosyltransferase 2-like domain-containing protein</fullName>
    </recommendedName>
</protein>
<keyword evidence="1" id="KW-0472">Membrane</keyword>
<evidence type="ECO:0000259" key="3">
    <source>
        <dbReference type="Pfam" id="PF25550"/>
    </source>
</evidence>
<accession>A0AAX6MIR5</accession>
<feature type="domain" description="DUF7928" evidence="3">
    <location>
        <begin position="55"/>
        <end position="140"/>
    </location>
</feature>
<organism evidence="4 5">
    <name type="scientific">Daldinia eschscholtzii</name>
    <dbReference type="NCBI Taxonomy" id="292717"/>
    <lineage>
        <taxon>Eukaryota</taxon>
        <taxon>Fungi</taxon>
        <taxon>Dikarya</taxon>
        <taxon>Ascomycota</taxon>
        <taxon>Pezizomycotina</taxon>
        <taxon>Sordariomycetes</taxon>
        <taxon>Xylariomycetidae</taxon>
        <taxon>Xylariales</taxon>
        <taxon>Hypoxylaceae</taxon>
        <taxon>Daldinia</taxon>
    </lineage>
</organism>
<feature type="domain" description="Glycosyltransferase 2-like" evidence="2">
    <location>
        <begin position="411"/>
        <end position="616"/>
    </location>
</feature>
<dbReference type="AlphaFoldDB" id="A0AAX6MIR5"/>
<gene>
    <name evidence="4" type="ORF">Daesc_007091</name>
</gene>
<evidence type="ECO:0008006" key="6">
    <source>
        <dbReference type="Google" id="ProtNLM"/>
    </source>
</evidence>
<dbReference type="Proteomes" id="UP001369815">
    <property type="component" value="Unassembled WGS sequence"/>
</dbReference>
<dbReference type="EMBL" id="JBANMG010000006">
    <property type="protein sequence ID" value="KAK6952550.1"/>
    <property type="molecule type" value="Genomic_DNA"/>
</dbReference>
<keyword evidence="1" id="KW-1133">Transmembrane helix</keyword>
<feature type="transmembrane region" description="Helical" evidence="1">
    <location>
        <begin position="766"/>
        <end position="785"/>
    </location>
</feature>
<feature type="transmembrane region" description="Helical" evidence="1">
    <location>
        <begin position="170"/>
        <end position="195"/>
    </location>
</feature>
<dbReference type="InterPro" id="IPR001173">
    <property type="entry name" value="Glyco_trans_2-like"/>
</dbReference>
<dbReference type="InterPro" id="IPR029044">
    <property type="entry name" value="Nucleotide-diphossugar_trans"/>
</dbReference>
<dbReference type="SUPFAM" id="SSF53448">
    <property type="entry name" value="Nucleotide-diphospho-sugar transferases"/>
    <property type="match status" value="1"/>
</dbReference>
<dbReference type="Pfam" id="PF13632">
    <property type="entry name" value="Glyco_trans_2_3"/>
    <property type="match status" value="1"/>
</dbReference>
<sequence length="794" mass="90496">MGFFSGYFKAKTPVRRKKKLASRKRHRRVLPRRLLAGLINLDDFKLPIPHLNFDPVIKTFLSWSPYATSVPLANGLQIQIVPSIRELPRARKHQCAAFLAVESLLIVWDDDPLHLVRRAEAIEAELMELVWRLGGVSDDEEEEYSDFSSTQFELDEESGEVDPEKRPVHLFNACLVSSVVLLVTVSLGAAWRQLAIEISVDGDFKRLFLLALFPIQVFFSLFFAQVLVGCMAQMFGPIRQLTVNSKYYSALPPIRLRTVTLPHVTVQCPVYKEGLATVIRPTVRSVKRAMSTYELQGGSANLFVNDDGLQLIPEDERMARIEFYTSQSVGWVARPKHGENGFLRRGKFKKASNMNFALMISCKVEDKLALYNRGPEWSQIDEAWAYNQALKDVLEEDGKAWADGNIRIGDYILLVDSDTRVPSDCLLDGVSEMEQCPSIGIMQFSSGVMQVVHTYFENGITFFTNLIYSAIRYTVANGDVAPFVGHNALLRWSAIQHVSYRDEDGYDKFWSESHVSEDFDMSLRLQCHGYIIRLAAWAGEGFKEGVSLTVYDELARWEKYAYGCNELLFHPLRKWIWKGPFTPLFCQFLRSDVRLTSKITILSYIGTYYAIGAAWIMTSVNYFIVGWFNGYLDKYYIDSWKVWFSIIIVFNGLGNLGLAVMRYRVGERSLVYAIYENFKWTSLLAVFLGGLSLHISQALLCHMLEIEMSWGATSKEAEFSNFFIEVPRVIKRFKYSMIFSLVFIVGMIIVAAAPFVPSVWRITDFVAILPMATVAFSHFLLPLALNPALMTFSW</sequence>
<reference evidence="4 5" key="1">
    <citation type="journal article" date="2024" name="Front Chem Biol">
        <title>Unveiling the potential of Daldinia eschscholtzii MFLUCC 19-0629 through bioactivity and bioinformatics studies for enhanced sustainable agriculture production.</title>
        <authorList>
            <person name="Brooks S."/>
            <person name="Weaver J.A."/>
            <person name="Klomchit A."/>
            <person name="Alharthi S.A."/>
            <person name="Onlamun T."/>
            <person name="Nurani R."/>
            <person name="Vong T.K."/>
            <person name="Alberti F."/>
            <person name="Greco C."/>
        </authorList>
    </citation>
    <scope>NUCLEOTIDE SEQUENCE [LARGE SCALE GENOMIC DNA]</scope>
    <source>
        <strain evidence="4">MFLUCC 19-0629</strain>
    </source>
</reference>
<dbReference type="Gene3D" id="3.90.550.10">
    <property type="entry name" value="Spore Coat Polysaccharide Biosynthesis Protein SpsA, Chain A"/>
    <property type="match status" value="1"/>
</dbReference>
<comment type="caution">
    <text evidence="4">The sequence shown here is derived from an EMBL/GenBank/DDBJ whole genome shotgun (WGS) entry which is preliminary data.</text>
</comment>
<feature type="transmembrane region" description="Helical" evidence="1">
    <location>
        <begin position="738"/>
        <end position="760"/>
    </location>
</feature>
<feature type="transmembrane region" description="Helical" evidence="1">
    <location>
        <begin position="640"/>
        <end position="660"/>
    </location>
</feature>
<evidence type="ECO:0000313" key="4">
    <source>
        <dbReference type="EMBL" id="KAK6952550.1"/>
    </source>
</evidence>
<dbReference type="PANTHER" id="PTHR35408:SF3">
    <property type="entry name" value="GLYCOSYLTRANSFERASE 2-LIKE DOMAIN-CONTAINING PROTEIN"/>
    <property type="match status" value="1"/>
</dbReference>
<evidence type="ECO:0000256" key="1">
    <source>
        <dbReference type="SAM" id="Phobius"/>
    </source>
</evidence>
<feature type="transmembrane region" description="Helical" evidence="1">
    <location>
        <begin position="608"/>
        <end position="628"/>
    </location>
</feature>
<dbReference type="PANTHER" id="PTHR35408">
    <property type="entry name" value="CHROMOSOME 15, WHOLE GENOME SHOTGUN SEQUENCE"/>
    <property type="match status" value="1"/>
</dbReference>
<evidence type="ECO:0000259" key="2">
    <source>
        <dbReference type="Pfam" id="PF13632"/>
    </source>
</evidence>
<feature type="transmembrane region" description="Helical" evidence="1">
    <location>
        <begin position="207"/>
        <end position="228"/>
    </location>
</feature>
<dbReference type="Pfam" id="PF25550">
    <property type="entry name" value="DUF7928"/>
    <property type="match status" value="1"/>
</dbReference>